<sequence length="123" mass="13885">MQQPKRDSSLKVFLDKPLTRRGDQSQVTQGSVPHTETTLADTLDEDPVTCTFLETLLGALRDQGEEELSARSRELLELRDKNEDLLFRLEDLENHLCRSNIHIRGAPLQADAGKLVGCVIRLF</sequence>
<organism evidence="2 3">
    <name type="scientific">Pleurodeles waltl</name>
    <name type="common">Iberian ribbed newt</name>
    <dbReference type="NCBI Taxonomy" id="8319"/>
    <lineage>
        <taxon>Eukaryota</taxon>
        <taxon>Metazoa</taxon>
        <taxon>Chordata</taxon>
        <taxon>Craniata</taxon>
        <taxon>Vertebrata</taxon>
        <taxon>Euteleostomi</taxon>
        <taxon>Amphibia</taxon>
        <taxon>Batrachia</taxon>
        <taxon>Caudata</taxon>
        <taxon>Salamandroidea</taxon>
        <taxon>Salamandridae</taxon>
        <taxon>Pleurodelinae</taxon>
        <taxon>Pleurodeles</taxon>
    </lineage>
</organism>
<comment type="caution">
    <text evidence="2">The sequence shown here is derived from an EMBL/GenBank/DDBJ whole genome shotgun (WGS) entry which is preliminary data.</text>
</comment>
<feature type="compositionally biased region" description="Polar residues" evidence="1">
    <location>
        <begin position="24"/>
        <end position="34"/>
    </location>
</feature>
<dbReference type="Proteomes" id="UP001066276">
    <property type="component" value="Chromosome 9"/>
</dbReference>
<accession>A0AAV7N6D1</accession>
<feature type="compositionally biased region" description="Basic and acidic residues" evidence="1">
    <location>
        <begin position="1"/>
        <end position="23"/>
    </location>
</feature>
<protein>
    <submittedName>
        <fullName evidence="2">Uncharacterized protein</fullName>
    </submittedName>
</protein>
<proteinExistence type="predicted"/>
<reference evidence="2" key="1">
    <citation type="journal article" date="2022" name="bioRxiv">
        <title>Sequencing and chromosome-scale assembly of the giantPleurodeles waltlgenome.</title>
        <authorList>
            <person name="Brown T."/>
            <person name="Elewa A."/>
            <person name="Iarovenko S."/>
            <person name="Subramanian E."/>
            <person name="Araus A.J."/>
            <person name="Petzold A."/>
            <person name="Susuki M."/>
            <person name="Suzuki K.-i.T."/>
            <person name="Hayashi T."/>
            <person name="Toyoda A."/>
            <person name="Oliveira C."/>
            <person name="Osipova E."/>
            <person name="Leigh N.D."/>
            <person name="Simon A."/>
            <person name="Yun M.H."/>
        </authorList>
    </citation>
    <scope>NUCLEOTIDE SEQUENCE</scope>
    <source>
        <strain evidence="2">20211129_DDA</strain>
        <tissue evidence="2">Liver</tissue>
    </source>
</reference>
<feature type="region of interest" description="Disordered" evidence="1">
    <location>
        <begin position="1"/>
        <end position="40"/>
    </location>
</feature>
<evidence type="ECO:0000256" key="1">
    <source>
        <dbReference type="SAM" id="MobiDB-lite"/>
    </source>
</evidence>
<keyword evidence="3" id="KW-1185">Reference proteome</keyword>
<name>A0AAV7N6D1_PLEWA</name>
<dbReference type="AlphaFoldDB" id="A0AAV7N6D1"/>
<gene>
    <name evidence="2" type="ORF">NDU88_007609</name>
</gene>
<evidence type="ECO:0000313" key="2">
    <source>
        <dbReference type="EMBL" id="KAJ1110254.1"/>
    </source>
</evidence>
<evidence type="ECO:0000313" key="3">
    <source>
        <dbReference type="Proteomes" id="UP001066276"/>
    </source>
</evidence>
<dbReference type="EMBL" id="JANPWB010000013">
    <property type="protein sequence ID" value="KAJ1110254.1"/>
    <property type="molecule type" value="Genomic_DNA"/>
</dbReference>